<organism evidence="2 3">
    <name type="scientific">Schaedlerella arabinosiphila</name>
    <dbReference type="NCBI Taxonomy" id="2044587"/>
    <lineage>
        <taxon>Bacteria</taxon>
        <taxon>Bacillati</taxon>
        <taxon>Bacillota</taxon>
        <taxon>Clostridia</taxon>
        <taxon>Lachnospirales</taxon>
        <taxon>Lachnospiraceae</taxon>
        <taxon>Schaedlerella</taxon>
    </lineage>
</organism>
<dbReference type="Pfam" id="PF05168">
    <property type="entry name" value="HEPN"/>
    <property type="match status" value="1"/>
</dbReference>
<dbReference type="OrthoDB" id="9808176at2"/>
<dbReference type="EMBL" id="VIRB01000136">
    <property type="protein sequence ID" value="NDO71248.1"/>
    <property type="molecule type" value="Genomic_DNA"/>
</dbReference>
<evidence type="ECO:0000259" key="1">
    <source>
        <dbReference type="PROSITE" id="PS50910"/>
    </source>
</evidence>
<evidence type="ECO:0000313" key="3">
    <source>
        <dbReference type="Proteomes" id="UP000474104"/>
    </source>
</evidence>
<name>A0A9X5CBJ0_9FIRM</name>
<reference evidence="2 3" key="1">
    <citation type="submission" date="2019-07" db="EMBL/GenBank/DDBJ databases">
        <title>Draft genome sequences of 15 bacterial species constituting the stable defined intestinal microbiota of the GM15 gnotobiotic mouse model.</title>
        <authorList>
            <person name="Elie C."/>
            <person name="Mathieu A."/>
            <person name="Saliou A."/>
            <person name="Darnaud M."/>
            <person name="Leulier F."/>
            <person name="Tamellini A."/>
        </authorList>
    </citation>
    <scope>NUCLEOTIDE SEQUENCE [LARGE SCALE GENOMIC DNA]</scope>
    <source>
        <strain evidence="3">ASF 502</strain>
    </source>
</reference>
<dbReference type="SMART" id="SM00748">
    <property type="entry name" value="HEPN"/>
    <property type="match status" value="1"/>
</dbReference>
<sequence>MCDIRLFKSAYTDLELAAEIYRIPRNDEAFLNGIAYHLQQSVEKLLKAFLECKGVTVPNTHDIYKLVRMSRDNGSNIFLTEWLENRADTLTRWEMDTRYNMDYSVESEKVKEGIEEIRHLFDINGIKHELRQELRDDEIKKKLVSFFPKDFMPADDFEWNCFYQIYRKQLPES</sequence>
<dbReference type="RefSeq" id="WP_004080331.1">
    <property type="nucleotide sequence ID" value="NZ_CASCYM010000028.1"/>
</dbReference>
<dbReference type="SUPFAM" id="SSF81593">
    <property type="entry name" value="Nucleotidyltransferase substrate binding subunit/domain"/>
    <property type="match status" value="1"/>
</dbReference>
<dbReference type="AlphaFoldDB" id="A0A9X5CBJ0"/>
<dbReference type="Gene3D" id="1.20.120.330">
    <property type="entry name" value="Nucleotidyltransferases domain 2"/>
    <property type="match status" value="1"/>
</dbReference>
<dbReference type="InterPro" id="IPR007842">
    <property type="entry name" value="HEPN_dom"/>
</dbReference>
<proteinExistence type="predicted"/>
<dbReference type="PROSITE" id="PS50910">
    <property type="entry name" value="HEPN"/>
    <property type="match status" value="1"/>
</dbReference>
<protein>
    <submittedName>
        <fullName evidence="2">HEPN domain-containing protein</fullName>
    </submittedName>
</protein>
<dbReference type="Proteomes" id="UP000474104">
    <property type="component" value="Unassembled WGS sequence"/>
</dbReference>
<feature type="domain" description="HEPN" evidence="1">
    <location>
        <begin position="7"/>
        <end position="120"/>
    </location>
</feature>
<gene>
    <name evidence="2" type="ORF">FMM80_22390</name>
</gene>
<accession>A0A9X5CBJ0</accession>
<comment type="caution">
    <text evidence="2">The sequence shown here is derived from an EMBL/GenBank/DDBJ whole genome shotgun (WGS) entry which is preliminary data.</text>
</comment>
<evidence type="ECO:0000313" key="2">
    <source>
        <dbReference type="EMBL" id="NDO71248.1"/>
    </source>
</evidence>